<dbReference type="Proteomes" id="UP001295684">
    <property type="component" value="Unassembled WGS sequence"/>
</dbReference>
<organism evidence="1 2">
    <name type="scientific">Euplotes crassus</name>
    <dbReference type="NCBI Taxonomy" id="5936"/>
    <lineage>
        <taxon>Eukaryota</taxon>
        <taxon>Sar</taxon>
        <taxon>Alveolata</taxon>
        <taxon>Ciliophora</taxon>
        <taxon>Intramacronucleata</taxon>
        <taxon>Spirotrichea</taxon>
        <taxon>Hypotrichia</taxon>
        <taxon>Euplotida</taxon>
        <taxon>Euplotidae</taxon>
        <taxon>Moneuplotes</taxon>
    </lineage>
</organism>
<keyword evidence="2" id="KW-1185">Reference proteome</keyword>
<accession>A0AAD2D1F1</accession>
<name>A0AAD2D1F1_EUPCR</name>
<sequence length="74" mass="8482">MCLALIIVHIKILYSRIACIFYESCEFQEIYRSSISSSNLIPLNSYCSNFISKCSSIIYLFLKLCSLIKICSLL</sequence>
<gene>
    <name evidence="1" type="ORF">ECRASSUSDP1_LOCUS17592</name>
</gene>
<comment type="caution">
    <text evidence="1">The sequence shown here is derived from an EMBL/GenBank/DDBJ whole genome shotgun (WGS) entry which is preliminary data.</text>
</comment>
<evidence type="ECO:0000313" key="1">
    <source>
        <dbReference type="EMBL" id="CAI2376223.1"/>
    </source>
</evidence>
<evidence type="ECO:0000313" key="2">
    <source>
        <dbReference type="Proteomes" id="UP001295684"/>
    </source>
</evidence>
<protein>
    <submittedName>
        <fullName evidence="1">Uncharacterized protein</fullName>
    </submittedName>
</protein>
<dbReference type="AlphaFoldDB" id="A0AAD2D1F1"/>
<dbReference type="EMBL" id="CAMPGE010017763">
    <property type="protein sequence ID" value="CAI2376223.1"/>
    <property type="molecule type" value="Genomic_DNA"/>
</dbReference>
<proteinExistence type="predicted"/>
<reference evidence="1" key="1">
    <citation type="submission" date="2023-07" db="EMBL/GenBank/DDBJ databases">
        <authorList>
            <consortium name="AG Swart"/>
            <person name="Singh M."/>
            <person name="Singh A."/>
            <person name="Seah K."/>
            <person name="Emmerich C."/>
        </authorList>
    </citation>
    <scope>NUCLEOTIDE SEQUENCE</scope>
    <source>
        <strain evidence="1">DP1</strain>
    </source>
</reference>